<evidence type="ECO:0000313" key="1">
    <source>
        <dbReference type="EMBL" id="MFC5026774.1"/>
    </source>
</evidence>
<gene>
    <name evidence="1" type="ORF">ACFPM3_32030</name>
</gene>
<dbReference type="EMBL" id="JBHSJD010000026">
    <property type="protein sequence ID" value="MFC5026774.1"/>
    <property type="molecule type" value="Genomic_DNA"/>
</dbReference>
<evidence type="ECO:0008006" key="3">
    <source>
        <dbReference type="Google" id="ProtNLM"/>
    </source>
</evidence>
<dbReference type="Proteomes" id="UP001595829">
    <property type="component" value="Unassembled WGS sequence"/>
</dbReference>
<keyword evidence="2" id="KW-1185">Reference proteome</keyword>
<protein>
    <recommendedName>
        <fullName evidence="3">DUF4034 domain-containing protein</fullName>
    </recommendedName>
</protein>
<accession>A0ABV9XQJ2</accession>
<reference evidence="2" key="1">
    <citation type="journal article" date="2019" name="Int. J. Syst. Evol. Microbiol.">
        <title>The Global Catalogue of Microorganisms (GCM) 10K type strain sequencing project: providing services to taxonomists for standard genome sequencing and annotation.</title>
        <authorList>
            <consortium name="The Broad Institute Genomics Platform"/>
            <consortium name="The Broad Institute Genome Sequencing Center for Infectious Disease"/>
            <person name="Wu L."/>
            <person name="Ma J."/>
        </authorList>
    </citation>
    <scope>NUCLEOTIDE SEQUENCE [LARGE SCALE GENOMIC DNA]</scope>
    <source>
        <strain evidence="2">CGMCC 4.1648</strain>
    </source>
</reference>
<organism evidence="1 2">
    <name type="scientific">Streptomyces coeruleoprunus</name>
    <dbReference type="NCBI Taxonomy" id="285563"/>
    <lineage>
        <taxon>Bacteria</taxon>
        <taxon>Bacillati</taxon>
        <taxon>Actinomycetota</taxon>
        <taxon>Actinomycetes</taxon>
        <taxon>Kitasatosporales</taxon>
        <taxon>Streptomycetaceae</taxon>
        <taxon>Streptomyces</taxon>
    </lineage>
</organism>
<name>A0ABV9XQJ2_9ACTN</name>
<comment type="caution">
    <text evidence="1">The sequence shown here is derived from an EMBL/GenBank/DDBJ whole genome shotgun (WGS) entry which is preliminary data.</text>
</comment>
<dbReference type="RefSeq" id="WP_345692155.1">
    <property type="nucleotide sequence ID" value="NZ_BAABIT010000001.1"/>
</dbReference>
<proteinExistence type="predicted"/>
<sequence length="343" mass="37116">MVGTMSLLRSLLGTARTVRPAVQPSDGLPPDDAVLLDAPDGRLGPALVAAALGDHIPAARLMAATRRSAEWEDRDRYAVRLAAFARSRDAWLTGWLAEAPGDPDALLVAAQLAVQRAWESPARAERLRDVEPMIRAAAEAAPRDPVPWRLALDHARGTHVPHTVFAALWEQALRRAAHHYGCHVSALEYLSARWYGSHRACFDFAEQAALDARPGSLIQTLPLRAAFIQQVSGDAARVPDARVDAAADLAIGLSARHRAGDPWPAEMRNTLAYVLVARGRWTAALEQFRLIGPCATSFPWSLGPGDPLGGFLDARQRVRREVAGALVPLRGRAGRGRPGDHYA</sequence>
<evidence type="ECO:0000313" key="2">
    <source>
        <dbReference type="Proteomes" id="UP001595829"/>
    </source>
</evidence>